<dbReference type="GO" id="GO:0005524">
    <property type="term" value="F:ATP binding"/>
    <property type="evidence" value="ECO:0007669"/>
    <property type="project" value="UniProtKB-KW"/>
</dbReference>
<keyword evidence="1" id="KW-0547">Nucleotide-binding</keyword>
<dbReference type="InterPro" id="IPR039421">
    <property type="entry name" value="Type_1_exporter"/>
</dbReference>
<dbReference type="SUPFAM" id="SSF52540">
    <property type="entry name" value="P-loop containing nucleoside triphosphate hydrolases"/>
    <property type="match status" value="1"/>
</dbReference>
<organism evidence="1">
    <name type="scientific">bioreactor metagenome</name>
    <dbReference type="NCBI Taxonomy" id="1076179"/>
    <lineage>
        <taxon>unclassified sequences</taxon>
        <taxon>metagenomes</taxon>
        <taxon>ecological metagenomes</taxon>
    </lineage>
</organism>
<dbReference type="GO" id="GO:0005743">
    <property type="term" value="C:mitochondrial inner membrane"/>
    <property type="evidence" value="ECO:0007669"/>
    <property type="project" value="TreeGrafter"/>
</dbReference>
<dbReference type="Gene3D" id="3.40.50.300">
    <property type="entry name" value="P-loop containing nucleotide triphosphate hydrolases"/>
    <property type="match status" value="1"/>
</dbReference>
<gene>
    <name evidence="1" type="ORF">SDC9_204050</name>
</gene>
<proteinExistence type="predicted"/>
<dbReference type="InterPro" id="IPR027417">
    <property type="entry name" value="P-loop_NTPase"/>
</dbReference>
<dbReference type="AlphaFoldDB" id="A0A645IZR3"/>
<comment type="caution">
    <text evidence="1">The sequence shown here is derived from an EMBL/GenBank/DDBJ whole genome shotgun (WGS) entry which is preliminary data.</text>
</comment>
<evidence type="ECO:0000313" key="1">
    <source>
        <dbReference type="EMBL" id="MPN56362.1"/>
    </source>
</evidence>
<sequence length="97" mass="11029">MQLLTIARAMLLNPTILVLDEATSSVDTRTEVEIQKAMNRLMKDKTSFVIAHRLSTIKNADLILVVKDGDIIERGNHSELLQRKGFYFTLHQSQFEG</sequence>
<reference evidence="1" key="1">
    <citation type="submission" date="2019-08" db="EMBL/GenBank/DDBJ databases">
        <authorList>
            <person name="Kucharzyk K."/>
            <person name="Murdoch R.W."/>
            <person name="Higgins S."/>
            <person name="Loffler F."/>
        </authorList>
    </citation>
    <scope>NUCLEOTIDE SEQUENCE</scope>
</reference>
<dbReference type="EMBL" id="VSSQ01126604">
    <property type="protein sequence ID" value="MPN56362.1"/>
    <property type="molecule type" value="Genomic_DNA"/>
</dbReference>
<keyword evidence="1" id="KW-0067">ATP-binding</keyword>
<dbReference type="GO" id="GO:0015421">
    <property type="term" value="F:ABC-type oligopeptide transporter activity"/>
    <property type="evidence" value="ECO:0007669"/>
    <property type="project" value="TreeGrafter"/>
</dbReference>
<accession>A0A645IZR3</accession>
<dbReference type="PANTHER" id="PTHR43394:SF1">
    <property type="entry name" value="ATP-BINDING CASSETTE SUB-FAMILY B MEMBER 10, MITOCHONDRIAL"/>
    <property type="match status" value="1"/>
</dbReference>
<protein>
    <submittedName>
        <fullName evidence="1">Putative ABC transporter ATP-binding protein</fullName>
    </submittedName>
</protein>
<dbReference type="PANTHER" id="PTHR43394">
    <property type="entry name" value="ATP-DEPENDENT PERMEASE MDL1, MITOCHONDRIAL"/>
    <property type="match status" value="1"/>
</dbReference>
<dbReference type="GO" id="GO:0090374">
    <property type="term" value="P:oligopeptide export from mitochondrion"/>
    <property type="evidence" value="ECO:0007669"/>
    <property type="project" value="TreeGrafter"/>
</dbReference>
<name>A0A645IZR3_9ZZZZ</name>